<dbReference type="EMBL" id="JAATJM010000001">
    <property type="protein sequence ID" value="NJC41483.1"/>
    <property type="molecule type" value="Genomic_DNA"/>
</dbReference>
<proteinExistence type="predicted"/>
<organism evidence="2 3">
    <name type="scientific">Brevundimonas alba</name>
    <dbReference type="NCBI Taxonomy" id="74314"/>
    <lineage>
        <taxon>Bacteria</taxon>
        <taxon>Pseudomonadati</taxon>
        <taxon>Pseudomonadota</taxon>
        <taxon>Alphaproteobacteria</taxon>
        <taxon>Caulobacterales</taxon>
        <taxon>Caulobacteraceae</taxon>
        <taxon>Brevundimonas</taxon>
    </lineage>
</organism>
<evidence type="ECO:0000313" key="2">
    <source>
        <dbReference type="EMBL" id="NJC41483.1"/>
    </source>
</evidence>
<feature type="signal peptide" evidence="1">
    <location>
        <begin position="1"/>
        <end position="21"/>
    </location>
</feature>
<keyword evidence="3" id="KW-1185">Reference proteome</keyword>
<name>A0A7X6BMV8_9CAUL</name>
<gene>
    <name evidence="2" type="ORF">GGQ87_001741</name>
</gene>
<comment type="caution">
    <text evidence="2">The sequence shown here is derived from an EMBL/GenBank/DDBJ whole genome shotgun (WGS) entry which is preliminary data.</text>
</comment>
<evidence type="ECO:0000313" key="3">
    <source>
        <dbReference type="Proteomes" id="UP000587415"/>
    </source>
</evidence>
<evidence type="ECO:0000256" key="1">
    <source>
        <dbReference type="SAM" id="SignalP"/>
    </source>
</evidence>
<keyword evidence="1" id="KW-0732">Signal</keyword>
<reference evidence="2 3" key="1">
    <citation type="submission" date="2020-03" db="EMBL/GenBank/DDBJ databases">
        <title>Genomic Encyclopedia of Type Strains, Phase IV (KMG-IV): sequencing the most valuable type-strain genomes for metagenomic binning, comparative biology and taxonomic classification.</title>
        <authorList>
            <person name="Goeker M."/>
        </authorList>
    </citation>
    <scope>NUCLEOTIDE SEQUENCE [LARGE SCALE GENOMIC DNA]</scope>
    <source>
        <strain evidence="2 3">DSM 4736</strain>
    </source>
</reference>
<feature type="chain" id="PRO_5031150986" evidence="1">
    <location>
        <begin position="22"/>
        <end position="129"/>
    </location>
</feature>
<dbReference type="AlphaFoldDB" id="A0A7X6BMV8"/>
<accession>A0A7X6BMV8</accession>
<dbReference type="RefSeq" id="WP_168046630.1">
    <property type="nucleotide sequence ID" value="NZ_JAATJM010000001.1"/>
</dbReference>
<sequence>MKRIVTLAGALALAAALPGCALVDRFMPQDQPVETAEAPGQIEAVHAAAIVQDQAVFWVSSNGCTEKADLTPVVRRDGEGSVITLRRIKEDRCQQPRAEGVEMRWTFQEMGLAPGSRVSVENPYQLPRG</sequence>
<protein>
    <submittedName>
        <fullName evidence="2">IMP dehydrogenase/GMP reductase</fullName>
    </submittedName>
</protein>
<dbReference type="Proteomes" id="UP000587415">
    <property type="component" value="Unassembled WGS sequence"/>
</dbReference>